<accession>A0A6J0P2M7</accession>
<feature type="region of interest" description="Disordered" evidence="1">
    <location>
        <begin position="466"/>
        <end position="485"/>
    </location>
</feature>
<reference evidence="2" key="1">
    <citation type="journal article" date="2019" name="Database">
        <title>The radish genome database (RadishGD): an integrated information resource for radish genomics.</title>
        <authorList>
            <person name="Yu H.J."/>
            <person name="Baek S."/>
            <person name="Lee Y.J."/>
            <person name="Cho A."/>
            <person name="Mun J.H."/>
        </authorList>
    </citation>
    <scope>NUCLEOTIDE SEQUENCE [LARGE SCALE GENOMIC DNA]</scope>
    <source>
        <strain evidence="2">cv. WK10039</strain>
    </source>
</reference>
<dbReference type="OrthoDB" id="17317at2759"/>
<feature type="region of interest" description="Disordered" evidence="1">
    <location>
        <begin position="380"/>
        <end position="423"/>
    </location>
</feature>
<organism evidence="2 3">
    <name type="scientific">Raphanus sativus</name>
    <name type="common">Radish</name>
    <name type="synonym">Raphanus raphanistrum var. sativus</name>
    <dbReference type="NCBI Taxonomy" id="3726"/>
    <lineage>
        <taxon>Eukaryota</taxon>
        <taxon>Viridiplantae</taxon>
        <taxon>Streptophyta</taxon>
        <taxon>Embryophyta</taxon>
        <taxon>Tracheophyta</taxon>
        <taxon>Spermatophyta</taxon>
        <taxon>Magnoliopsida</taxon>
        <taxon>eudicotyledons</taxon>
        <taxon>Gunneridae</taxon>
        <taxon>Pentapetalae</taxon>
        <taxon>rosids</taxon>
        <taxon>malvids</taxon>
        <taxon>Brassicales</taxon>
        <taxon>Brassicaceae</taxon>
        <taxon>Brassiceae</taxon>
        <taxon>Raphanus</taxon>
    </lineage>
</organism>
<dbReference type="PANTHER" id="PTHR34560">
    <property type="entry name" value="POLYKETIDE CYCLASE/DEHYDRASE/LIPID TRANSPORT SUPERFAMILY PROTEIN"/>
    <property type="match status" value="1"/>
</dbReference>
<proteinExistence type="predicted"/>
<evidence type="ECO:0000256" key="1">
    <source>
        <dbReference type="SAM" id="MobiDB-lite"/>
    </source>
</evidence>
<gene>
    <name evidence="3" type="primary">LOC108861843</name>
</gene>
<dbReference type="RefSeq" id="XP_018491317.1">
    <property type="nucleotide sequence ID" value="XM_018635815.2"/>
</dbReference>
<dbReference type="InterPro" id="IPR023393">
    <property type="entry name" value="START-like_dom_sf"/>
</dbReference>
<feature type="region of interest" description="Disordered" evidence="1">
    <location>
        <begin position="323"/>
        <end position="353"/>
    </location>
</feature>
<dbReference type="AlphaFoldDB" id="A0A6J0P2M7"/>
<dbReference type="GeneID" id="108861843"/>
<sequence length="505" mass="57110">MERKREICEYRERLNKTLASPELTNEQTLRTLIRNQLKEEECSVDILDQRVTGLSTILEKLRSVSAKDQDSSKSTKQASPGGDWKVKHDHEDCRVMYREGFEGSPFHTLLVEGYMDGPIQDCLCVSWESSLYEKWWPNSVFPAFRILQSNCLQKVRINEQICLVRVKVPWPMTNREAIVQFFLFEYFKDGLVIILLNSISASQVESIGISEEAENAVRIDLVGGVAIQKVSPERSYLRHIVEFDIKLDLIPPSLINFMSRQLLGNGFRLFKKTIGSVANSEEYARVLAEPLYTFIHKALYSTENTDENFQASEGAPFKGNVHEIEEEEEEEEDKSVSSFSEEDENVIGKSQNNDGKTLFCLSPEVKQALGTLERVISMVRKSRKDDNSNSTSSEEEEGSSPKQHSESTTIVSSSKVCSQDPKTEVLDEASSSLTSYFAASPKIDLITTNSEEVTRITISQATTLFSQTEESSDEKPNGLSGGKISILQRKRRPGCFGIRSWMRRT</sequence>
<evidence type="ECO:0000313" key="3">
    <source>
        <dbReference type="RefSeq" id="XP_018491317.1"/>
    </source>
</evidence>
<keyword evidence="2" id="KW-1185">Reference proteome</keyword>
<reference evidence="3" key="2">
    <citation type="submission" date="2025-08" db="UniProtKB">
        <authorList>
            <consortium name="RefSeq"/>
        </authorList>
    </citation>
    <scope>IDENTIFICATION</scope>
    <source>
        <tissue evidence="3">Leaf</tissue>
    </source>
</reference>
<feature type="compositionally biased region" description="Polar residues" evidence="1">
    <location>
        <begin position="406"/>
        <end position="417"/>
    </location>
</feature>
<dbReference type="PANTHER" id="PTHR34560:SF3">
    <property type="entry name" value="POLYKETIDE CYCLASE_DEHYDRASE AND LIPID TRANSPORT SUPERFAMILY PROTEIN"/>
    <property type="match status" value="1"/>
</dbReference>
<feature type="compositionally biased region" description="Acidic residues" evidence="1">
    <location>
        <begin position="324"/>
        <end position="333"/>
    </location>
</feature>
<dbReference type="SUPFAM" id="SSF55961">
    <property type="entry name" value="Bet v1-like"/>
    <property type="match status" value="1"/>
</dbReference>
<protein>
    <submittedName>
        <fullName evidence="3">Uncharacterized protein LOC108861843</fullName>
    </submittedName>
</protein>
<evidence type="ECO:0000313" key="2">
    <source>
        <dbReference type="Proteomes" id="UP000504610"/>
    </source>
</evidence>
<name>A0A6J0P2M7_RAPSA</name>
<dbReference type="KEGG" id="rsz:108861843"/>
<dbReference type="Gene3D" id="3.30.530.20">
    <property type="match status" value="1"/>
</dbReference>
<dbReference type="Proteomes" id="UP000504610">
    <property type="component" value="Chromosome 5"/>
</dbReference>